<comment type="caution">
    <text evidence="2">The sequence shown here is derived from an EMBL/GenBank/DDBJ whole genome shotgun (WGS) entry which is preliminary data.</text>
</comment>
<accession>A0ABT9NCV4</accession>
<reference evidence="2 3" key="1">
    <citation type="submission" date="2023-07" db="EMBL/GenBank/DDBJ databases">
        <title>Sequencing the genomes of 1000 actinobacteria strains.</title>
        <authorList>
            <person name="Klenk H.-P."/>
        </authorList>
    </citation>
    <scope>NUCLEOTIDE SEQUENCE [LARGE SCALE GENOMIC DNA]</scope>
    <source>
        <strain evidence="2 3">DSM 102162</strain>
    </source>
</reference>
<keyword evidence="1" id="KW-1133">Transmembrane helix</keyword>
<proteinExistence type="predicted"/>
<keyword evidence="3" id="KW-1185">Reference proteome</keyword>
<sequence>MNLKFSATTEAIIMGAGTTAYYALPDFVRSRVARGLLKTAIVAGLGAMNAANEPRPTDVDGDTHDDAKPATAQVWEDFTAYDTTTKAIALSAGGAVLAGSVALTIWGEKTIYRRAVRAGDRGRKLPHTKQALVIGVLSALAPYVTRRLERMG</sequence>
<keyword evidence="1" id="KW-0472">Membrane</keyword>
<dbReference type="RefSeq" id="WP_278059663.1">
    <property type="nucleotide sequence ID" value="NZ_CP121247.1"/>
</dbReference>
<evidence type="ECO:0000256" key="1">
    <source>
        <dbReference type="SAM" id="Phobius"/>
    </source>
</evidence>
<keyword evidence="1" id="KW-0812">Transmembrane</keyword>
<name>A0ABT9NCV4_9ACTO</name>
<dbReference type="EMBL" id="JAUSQW010000001">
    <property type="protein sequence ID" value="MDP9801544.1"/>
    <property type="molecule type" value="Genomic_DNA"/>
</dbReference>
<gene>
    <name evidence="2" type="ORF">J2S49_001620</name>
</gene>
<evidence type="ECO:0000313" key="3">
    <source>
        <dbReference type="Proteomes" id="UP001235966"/>
    </source>
</evidence>
<feature type="transmembrane region" description="Helical" evidence="1">
    <location>
        <begin position="87"/>
        <end position="107"/>
    </location>
</feature>
<organism evidence="2 3">
    <name type="scientific">Arcanobacterium wilhelmae</name>
    <dbReference type="NCBI Taxonomy" id="1803177"/>
    <lineage>
        <taxon>Bacteria</taxon>
        <taxon>Bacillati</taxon>
        <taxon>Actinomycetota</taxon>
        <taxon>Actinomycetes</taxon>
        <taxon>Actinomycetales</taxon>
        <taxon>Actinomycetaceae</taxon>
        <taxon>Arcanobacterium</taxon>
    </lineage>
</organism>
<evidence type="ECO:0008006" key="4">
    <source>
        <dbReference type="Google" id="ProtNLM"/>
    </source>
</evidence>
<protein>
    <recommendedName>
        <fullName evidence="4">Peptidase S9</fullName>
    </recommendedName>
</protein>
<dbReference type="Proteomes" id="UP001235966">
    <property type="component" value="Unassembled WGS sequence"/>
</dbReference>
<evidence type="ECO:0000313" key="2">
    <source>
        <dbReference type="EMBL" id="MDP9801544.1"/>
    </source>
</evidence>